<protein>
    <submittedName>
        <fullName evidence="1">Uncharacterized protein</fullName>
    </submittedName>
</protein>
<evidence type="ECO:0000313" key="2">
    <source>
        <dbReference type="Proteomes" id="UP001166286"/>
    </source>
</evidence>
<organism evidence="1 2">
    <name type="scientific">Cladonia borealis</name>
    <dbReference type="NCBI Taxonomy" id="184061"/>
    <lineage>
        <taxon>Eukaryota</taxon>
        <taxon>Fungi</taxon>
        <taxon>Dikarya</taxon>
        <taxon>Ascomycota</taxon>
        <taxon>Pezizomycotina</taxon>
        <taxon>Lecanoromycetes</taxon>
        <taxon>OSLEUM clade</taxon>
        <taxon>Lecanoromycetidae</taxon>
        <taxon>Lecanorales</taxon>
        <taxon>Lecanorineae</taxon>
        <taxon>Cladoniaceae</taxon>
        <taxon>Cladonia</taxon>
    </lineage>
</organism>
<name>A0AA39QY49_9LECA</name>
<comment type="caution">
    <text evidence="1">The sequence shown here is derived from an EMBL/GenBank/DDBJ whole genome shotgun (WGS) entry which is preliminary data.</text>
</comment>
<proteinExistence type="predicted"/>
<dbReference type="AlphaFoldDB" id="A0AA39QY49"/>
<dbReference type="EMBL" id="JAFEKC020000017">
    <property type="protein sequence ID" value="KAK0510094.1"/>
    <property type="molecule type" value="Genomic_DNA"/>
</dbReference>
<reference evidence="1" key="1">
    <citation type="submission" date="2023-03" db="EMBL/GenBank/DDBJ databases">
        <title>Complete genome of Cladonia borealis.</title>
        <authorList>
            <person name="Park H."/>
        </authorList>
    </citation>
    <scope>NUCLEOTIDE SEQUENCE</scope>
    <source>
        <strain evidence="1">ANT050790</strain>
    </source>
</reference>
<accession>A0AA39QY49</accession>
<evidence type="ECO:0000313" key="1">
    <source>
        <dbReference type="EMBL" id="KAK0510094.1"/>
    </source>
</evidence>
<gene>
    <name evidence="1" type="ORF">JMJ35_007488</name>
</gene>
<sequence>MASWQVDVPGLSQLVMNVGVHGLKQLALSGVDIHTVGCMLMVGEMIPASQEFRQELNRRREKQRTERRWLYNLVEIGAGSFFLVDQFLKTRAGENVLALMASIVPLMSESACPAVLGGLFEVAGVSMDHTPGVNQFLKLRDGLLTFSRNVGFQERVLTYHALLDQLVNAVRNEHPCTNRSDPYDAIPSRQDIPRLIQLCHKVATSTDSVILSYKGLHGSGWLAAFGSYVIGLPVCALDSSGMQVPISDHYGKAKIILDPSAKSGYGLLTAGELSDFISVERLDDASRLGWSVNCNELNYFSTNHPEFEHSGLIDAVSDLTAIMTLREVWKMSQPISEVGPSDGFVPYLVSILPQIQERSLDTLSSLGFKVKPRSHFAFTSDSLCRGTRDGPELENESPPFKSEEFLDRFLPPFYTQGIEQFMGIENVEGTYGGWKRTSMYDLCKYLHTAASIASHLAFTDWNSSLQTLSVRNFYGRRRFSGNIELEHVTLPYDFRKFLSNALIASTDVVTTQTLDQQLAFSDWLAIDFDGVVVLRNLAIRPSIANADGIILSFSMGHIAFEGERKKIVNMDVPKLNTGNSSDPDESLSYSQVVKTVTPNLQSRFLFSDYKDVLWARHEIFTDVEFVTNADGVRISENIMGLWVAEPCGHSCSVTGQPAPSRVKFMAPELDFFEEIEADIYCLAGKLDGLSAWLACQGPHKPSWRPLIGILQEKACLDCICCNIPSNYDIYFIIPGTAD</sequence>
<keyword evidence="2" id="KW-1185">Reference proteome</keyword>
<dbReference type="Proteomes" id="UP001166286">
    <property type="component" value="Unassembled WGS sequence"/>
</dbReference>